<sequence length="119" mass="12486">MESSSLKKWGILKHLTEDELANIKYLQVYAGCDRSSDAGLSALYVTHDDEVFGTGLNSMVGSVTAGLTFDEEDSEGKSVKVKSLSGLGITKIVVGESVGAASPAKVRCTPGGTYANHKC</sequence>
<accession>A0A0A9ZFS9</accession>
<dbReference type="EMBL" id="GBHO01001281">
    <property type="protein sequence ID" value="JAG42323.1"/>
    <property type="molecule type" value="Transcribed_RNA"/>
</dbReference>
<evidence type="ECO:0000313" key="1">
    <source>
        <dbReference type="EMBL" id="JAG42323.1"/>
    </source>
</evidence>
<reference evidence="1" key="1">
    <citation type="journal article" date="2014" name="PLoS ONE">
        <title>Transcriptome-Based Identification of ABC Transporters in the Western Tarnished Plant Bug Lygus hesperus.</title>
        <authorList>
            <person name="Hull J.J."/>
            <person name="Chaney K."/>
            <person name="Geib S.M."/>
            <person name="Fabrick J.A."/>
            <person name="Brent C.S."/>
            <person name="Walsh D."/>
            <person name="Lavine L.C."/>
        </authorList>
    </citation>
    <scope>NUCLEOTIDE SEQUENCE</scope>
</reference>
<gene>
    <name evidence="1" type="primary">RCBTB1_4</name>
    <name evidence="1" type="ORF">CM83_39729</name>
</gene>
<reference evidence="1" key="2">
    <citation type="submission" date="2014-07" db="EMBL/GenBank/DDBJ databases">
        <authorList>
            <person name="Hull J."/>
        </authorList>
    </citation>
    <scope>NUCLEOTIDE SEQUENCE</scope>
</reference>
<organism evidence="1">
    <name type="scientific">Lygus hesperus</name>
    <name type="common">Western plant bug</name>
    <dbReference type="NCBI Taxonomy" id="30085"/>
    <lineage>
        <taxon>Eukaryota</taxon>
        <taxon>Metazoa</taxon>
        <taxon>Ecdysozoa</taxon>
        <taxon>Arthropoda</taxon>
        <taxon>Hexapoda</taxon>
        <taxon>Insecta</taxon>
        <taxon>Pterygota</taxon>
        <taxon>Neoptera</taxon>
        <taxon>Paraneoptera</taxon>
        <taxon>Hemiptera</taxon>
        <taxon>Heteroptera</taxon>
        <taxon>Panheteroptera</taxon>
        <taxon>Cimicomorpha</taxon>
        <taxon>Miridae</taxon>
        <taxon>Mirini</taxon>
        <taxon>Lygus</taxon>
    </lineage>
</organism>
<name>A0A0A9ZFS9_LYGHE</name>
<proteinExistence type="predicted"/>
<dbReference type="AlphaFoldDB" id="A0A0A9ZFS9"/>
<protein>
    <submittedName>
        <fullName evidence="1">RCC1 and BTB domain-containing protein 1</fullName>
    </submittedName>
</protein>